<dbReference type="GeneID" id="26626762"/>
<reference evidence="1 2" key="1">
    <citation type="submission" date="2014-10" db="EMBL/GenBank/DDBJ databases">
        <title>Characterization of phage pPM_01 specific to Proteus mirabilis.</title>
        <authorList>
            <person name="Wirjon I.A."/>
            <person name="Mat Arip Y."/>
        </authorList>
    </citation>
    <scope>NUCLEOTIDE SEQUENCE [LARGE SCALE GENOMIC DNA]</scope>
</reference>
<protein>
    <submittedName>
        <fullName evidence="1">Uncharacterized protein</fullName>
    </submittedName>
</protein>
<dbReference type="KEGG" id="vg:26626762"/>
<proteinExistence type="predicted"/>
<sequence>MLKHQDGFDHYADIGKKGSVVEPYLKAAGYDIRNATDDTFQIDLGRRDGAKSLKFTVERNSSTNASLSWGFTPAGNYACFGFAMKANGSRMRVCRVENLVDVEWNSEDGKLEIDGQKGVNPLILNAWYFFEIELDKSAKKVTVWVNNEKQIEATLTTSWPEKLVLVWGQVGTAPDAGIQYLDDFYAMDDSGSVNTSRLGPIEVATRAPTSDVTTEWEIVNGTNENHYQVASQLEPGRPNAPYLQSNKSGAKDIFRSNTILPTNNKVFGVSVIAYARKGDLDDRKLGMVIQTDGGSEKEVQVPLTEDYKYYQVTHEQTPGNTDWNKGAVEALQFGIVTR</sequence>
<evidence type="ECO:0000313" key="1">
    <source>
        <dbReference type="EMBL" id="AJA41287.1"/>
    </source>
</evidence>
<evidence type="ECO:0000313" key="2">
    <source>
        <dbReference type="Proteomes" id="UP000031807"/>
    </source>
</evidence>
<gene>
    <name evidence="1" type="ORF">pPM01_0038</name>
</gene>
<dbReference type="RefSeq" id="YP_009199651.1">
    <property type="nucleotide sequence ID" value="NC_028812.1"/>
</dbReference>
<keyword evidence="2" id="KW-1185">Reference proteome</keyword>
<dbReference type="OrthoDB" id="3970at10239"/>
<dbReference type="Proteomes" id="UP000031807">
    <property type="component" value="Segment"/>
</dbReference>
<dbReference type="EMBL" id="KP063118">
    <property type="protein sequence ID" value="AJA41287.1"/>
    <property type="molecule type" value="Genomic_DNA"/>
</dbReference>
<name>A0A0B4SKS1_9CAUD</name>
<accession>A0A0B4SKS1</accession>
<organism evidence="1 2">
    <name type="scientific">Proteus phage pPM_01</name>
    <dbReference type="NCBI Taxonomy" id="1567485"/>
    <lineage>
        <taxon>Viruses</taxon>
        <taxon>Duplodnaviria</taxon>
        <taxon>Heunggongvirae</taxon>
        <taxon>Uroviricota</taxon>
        <taxon>Caudoviricetes</taxon>
        <taxon>Casjensviridae</taxon>
        <taxon>Lavrentievavirus</taxon>
        <taxon>Lavrentievavirus pPM01</taxon>
    </lineage>
</organism>